<evidence type="ECO:0000313" key="8">
    <source>
        <dbReference type="Proteomes" id="UP000612893"/>
    </source>
</evidence>
<dbReference type="InterPro" id="IPR028202">
    <property type="entry name" value="Reductase_C"/>
</dbReference>
<dbReference type="PRINTS" id="PR00411">
    <property type="entry name" value="PNDRDTASEI"/>
</dbReference>
<gene>
    <name evidence="7" type="ORF">JF922_24090</name>
</gene>
<dbReference type="SUPFAM" id="SSF55424">
    <property type="entry name" value="FAD/NAD-linked reductases, dimerisation (C-terminal) domain"/>
    <property type="match status" value="1"/>
</dbReference>
<protein>
    <submittedName>
        <fullName evidence="7">FAD-dependent oxidoreductase</fullName>
    </submittedName>
</protein>
<evidence type="ECO:0000313" key="7">
    <source>
        <dbReference type="EMBL" id="MBJ7601141.1"/>
    </source>
</evidence>
<dbReference type="InterPro" id="IPR016156">
    <property type="entry name" value="FAD/NAD-linked_Rdtase_dimer_sf"/>
</dbReference>
<dbReference type="RefSeq" id="WP_338205237.1">
    <property type="nucleotide sequence ID" value="NZ_JAEKNR010000234.1"/>
</dbReference>
<dbReference type="Gene3D" id="3.30.390.30">
    <property type="match status" value="1"/>
</dbReference>
<organism evidence="7 8">
    <name type="scientific">Candidatus Nephthysia bennettiae</name>
    <dbReference type="NCBI Taxonomy" id="3127016"/>
    <lineage>
        <taxon>Bacteria</taxon>
        <taxon>Bacillati</taxon>
        <taxon>Candidatus Dormiibacterota</taxon>
        <taxon>Candidatus Dormibacteria</taxon>
        <taxon>Candidatus Dormibacterales</taxon>
        <taxon>Candidatus Dormibacteraceae</taxon>
        <taxon>Candidatus Nephthysia</taxon>
    </lineage>
</organism>
<evidence type="ECO:0000259" key="6">
    <source>
        <dbReference type="Pfam" id="PF14759"/>
    </source>
</evidence>
<comment type="cofactor">
    <cofactor evidence="1">
        <name>FAD</name>
        <dbReference type="ChEBI" id="CHEBI:57692"/>
    </cofactor>
</comment>
<dbReference type="AlphaFoldDB" id="A0A934KD69"/>
<dbReference type="InterPro" id="IPR050446">
    <property type="entry name" value="FAD-oxidoreductase/Apoptosis"/>
</dbReference>
<dbReference type="Pfam" id="PF07992">
    <property type="entry name" value="Pyr_redox_2"/>
    <property type="match status" value="1"/>
</dbReference>
<evidence type="ECO:0000256" key="2">
    <source>
        <dbReference type="ARBA" id="ARBA00022630"/>
    </source>
</evidence>
<dbReference type="InterPro" id="IPR023753">
    <property type="entry name" value="FAD/NAD-binding_dom"/>
</dbReference>
<evidence type="ECO:0000259" key="5">
    <source>
        <dbReference type="Pfam" id="PF07992"/>
    </source>
</evidence>
<dbReference type="InterPro" id="IPR036188">
    <property type="entry name" value="FAD/NAD-bd_sf"/>
</dbReference>
<dbReference type="GO" id="GO:0016491">
    <property type="term" value="F:oxidoreductase activity"/>
    <property type="evidence" value="ECO:0007669"/>
    <property type="project" value="UniProtKB-KW"/>
</dbReference>
<sequence>MRKERFVIVGAGLAGGTAAMTLRQEGFEGEVALIGAEVHPPYSRPPLSKEYLRGEAPFQDQLVNPVESYASNSIDVELGTRVLRIDAGEKVVELAGGRRLAYDRLLVTTGGRNRRPPIPGIELSGVLQLRTVEESDRIRAAAAVGGRGVVVGMGFIGSEVTASLRGLGAEVTTIEGHRTPLARVLGEEVGQVLAEVHREHGVRLLLEDSVAAFEGAGRLERIHTGSGSVIEADFAVLGVGIAPDIELLETAGAAVDNGVLVDELCRTSLPGVYAAGDIANHLHPVFGRLRVEHWNNASNQGRAAALSMMGRGTAYDYVHSFWSDQYDQKVEYVGFARAWDRLVFRGSPESRRFLAFYLQDGVLQAAFGLNRGGDPEDPDQNGELNTCVPLIRHRAPVDASLLTDEGQDLSSAVAGA</sequence>
<dbReference type="Gene3D" id="3.50.50.60">
    <property type="entry name" value="FAD/NAD(P)-binding domain"/>
    <property type="match status" value="2"/>
</dbReference>
<dbReference type="Pfam" id="PF14759">
    <property type="entry name" value="Reductase_C"/>
    <property type="match status" value="1"/>
</dbReference>
<feature type="domain" description="FAD/NAD(P)-binding" evidence="5">
    <location>
        <begin position="6"/>
        <end position="301"/>
    </location>
</feature>
<evidence type="ECO:0000256" key="3">
    <source>
        <dbReference type="ARBA" id="ARBA00022827"/>
    </source>
</evidence>
<dbReference type="PANTHER" id="PTHR43557">
    <property type="entry name" value="APOPTOSIS-INDUCING FACTOR 1"/>
    <property type="match status" value="1"/>
</dbReference>
<keyword evidence="2" id="KW-0285">Flavoprotein</keyword>
<keyword evidence="3" id="KW-0274">FAD</keyword>
<dbReference type="PRINTS" id="PR00368">
    <property type="entry name" value="FADPNR"/>
</dbReference>
<dbReference type="PANTHER" id="PTHR43557:SF2">
    <property type="entry name" value="RIESKE DOMAIN-CONTAINING PROTEIN-RELATED"/>
    <property type="match status" value="1"/>
</dbReference>
<dbReference type="SUPFAM" id="SSF51905">
    <property type="entry name" value="FAD/NAD(P)-binding domain"/>
    <property type="match status" value="1"/>
</dbReference>
<keyword evidence="4" id="KW-0560">Oxidoreductase</keyword>
<evidence type="ECO:0000256" key="4">
    <source>
        <dbReference type="ARBA" id="ARBA00023002"/>
    </source>
</evidence>
<comment type="caution">
    <text evidence="7">The sequence shown here is derived from an EMBL/GenBank/DDBJ whole genome shotgun (WGS) entry which is preliminary data.</text>
</comment>
<reference evidence="7" key="1">
    <citation type="submission" date="2020-10" db="EMBL/GenBank/DDBJ databases">
        <title>Ca. Dormibacterota MAGs.</title>
        <authorList>
            <person name="Montgomery K."/>
        </authorList>
    </citation>
    <scope>NUCLEOTIDE SEQUENCE [LARGE SCALE GENOMIC DNA]</scope>
    <source>
        <strain evidence="7">SC8812_S17_10</strain>
    </source>
</reference>
<keyword evidence="8" id="KW-1185">Reference proteome</keyword>
<dbReference type="EMBL" id="JAEKNR010000234">
    <property type="protein sequence ID" value="MBJ7601141.1"/>
    <property type="molecule type" value="Genomic_DNA"/>
</dbReference>
<name>A0A934KD69_9BACT</name>
<feature type="domain" description="Reductase C-terminal" evidence="6">
    <location>
        <begin position="321"/>
        <end position="412"/>
    </location>
</feature>
<proteinExistence type="predicted"/>
<dbReference type="Proteomes" id="UP000612893">
    <property type="component" value="Unassembled WGS sequence"/>
</dbReference>
<accession>A0A934KD69</accession>
<evidence type="ECO:0000256" key="1">
    <source>
        <dbReference type="ARBA" id="ARBA00001974"/>
    </source>
</evidence>